<dbReference type="KEGG" id="aoe:Clos_0962"/>
<dbReference type="OrthoDB" id="6189458at2"/>
<accession>A8MFX1</accession>
<protein>
    <recommendedName>
        <fullName evidence="3">YjjI family glycine radical enzyme</fullName>
    </recommendedName>
</protein>
<keyword evidence="2" id="KW-1185">Reference proteome</keyword>
<evidence type="ECO:0008006" key="3">
    <source>
        <dbReference type="Google" id="ProtNLM"/>
    </source>
</evidence>
<dbReference type="AlphaFoldDB" id="A8MFX1"/>
<dbReference type="PIRSF" id="PIRSF028991">
    <property type="entry name" value="Glycl_rad_HI0521_prd"/>
    <property type="match status" value="1"/>
</dbReference>
<dbReference type="EMBL" id="CP000853">
    <property type="protein sequence ID" value="ABW18509.1"/>
    <property type="molecule type" value="Genomic_DNA"/>
</dbReference>
<evidence type="ECO:0000313" key="2">
    <source>
        <dbReference type="Proteomes" id="UP000000269"/>
    </source>
</evidence>
<dbReference type="InterPro" id="IPR016905">
    <property type="entry name" value="Glycyl_radical_YjjI-like"/>
</dbReference>
<sequence length="509" mass="57467">MIAKINEILDTAKSKSLTYEQKHHALANIAERLVDPIEVLSYTEEEVASIEDGFICDLNEGNTPYRPRYIVPDYSIFTKNGCQFLDMKAPENLDELLDGLLILYHNVPSVTSYPVFIGELDQLIDPFIKNEEEDYIKIKRFLNHIDKTIPDSFCHGNIGPKATKAGELILKAVIELQNPTPNMTIKYEKDATDREFAKLAAKACLLAAKPSFSNNQYYIQDVGEHGLASCYNALPMAGGAYTLVRLRLGTIAKACQTKEAFFDVELKKYTQFMLSIMDKRIKFMAEESNFFETSFLAKEGFIKKENFTAMPAIVGLADAVNHLLALEGKDERFGSSEYGDELAHQILTYMEAEVKNHVAPYCERTGNRYLFHAQVGASILECDKENTPAHRITVGDEPILPLHLTQSAQFHKYFPSGTGDLFAFDQTYLNNLDAVLDIVDGAFSKGYRYITTYLQNSDLIRVTGYLAKRSEVEKARREEVVLRNTEMLGMGTDDNAKVFSRRTRDSYGK</sequence>
<dbReference type="Proteomes" id="UP000000269">
    <property type="component" value="Chromosome"/>
</dbReference>
<proteinExistence type="predicted"/>
<dbReference type="RefSeq" id="WP_012158821.1">
    <property type="nucleotide sequence ID" value="NC_009922.1"/>
</dbReference>
<dbReference type="HOGENOM" id="CLU_046504_1_0_9"/>
<dbReference type="Pfam" id="PF11230">
    <property type="entry name" value="YjjI-like"/>
    <property type="match status" value="1"/>
</dbReference>
<dbReference type="STRING" id="350688.Clos_0962"/>
<dbReference type="eggNOG" id="COG1328">
    <property type="taxonomic scope" value="Bacteria"/>
</dbReference>
<organism evidence="1 2">
    <name type="scientific">Alkaliphilus oremlandii (strain OhILAs)</name>
    <name type="common">Clostridium oremlandii (strain OhILAs)</name>
    <dbReference type="NCBI Taxonomy" id="350688"/>
    <lineage>
        <taxon>Bacteria</taxon>
        <taxon>Bacillati</taxon>
        <taxon>Bacillota</taxon>
        <taxon>Clostridia</taxon>
        <taxon>Peptostreptococcales</taxon>
        <taxon>Natronincolaceae</taxon>
        <taxon>Alkaliphilus</taxon>
    </lineage>
</organism>
<reference evidence="2" key="1">
    <citation type="submission" date="2007-10" db="EMBL/GenBank/DDBJ databases">
        <title>Complete genome of Alkaliphilus oremlandii OhILAs.</title>
        <authorList>
            <person name="Copeland A."/>
            <person name="Lucas S."/>
            <person name="Lapidus A."/>
            <person name="Barry K."/>
            <person name="Detter J.C."/>
            <person name="Glavina del Rio T."/>
            <person name="Hammon N."/>
            <person name="Israni S."/>
            <person name="Dalin E."/>
            <person name="Tice H."/>
            <person name="Pitluck S."/>
            <person name="Chain P."/>
            <person name="Malfatti S."/>
            <person name="Shin M."/>
            <person name="Vergez L."/>
            <person name="Schmutz J."/>
            <person name="Larimer F."/>
            <person name="Land M."/>
            <person name="Hauser L."/>
            <person name="Kyrpides N."/>
            <person name="Mikhailova N."/>
            <person name="Stolz J.F."/>
            <person name="Dawson A."/>
            <person name="Fisher E."/>
            <person name="Crable B."/>
            <person name="Perera E."/>
            <person name="Lisak J."/>
            <person name="Ranganathan M."/>
            <person name="Basu P."/>
            <person name="Richardson P."/>
        </authorList>
    </citation>
    <scope>NUCLEOTIDE SEQUENCE [LARGE SCALE GENOMIC DNA]</scope>
    <source>
        <strain evidence="2">OhILAs</strain>
    </source>
</reference>
<name>A8MFX1_ALKOO</name>
<dbReference type="SUPFAM" id="SSF51998">
    <property type="entry name" value="PFL-like glycyl radical enzymes"/>
    <property type="match status" value="1"/>
</dbReference>
<dbReference type="NCBIfam" id="TIGR04040">
    <property type="entry name" value="glycyl_YjjI"/>
    <property type="match status" value="1"/>
</dbReference>
<evidence type="ECO:0000313" key="1">
    <source>
        <dbReference type="EMBL" id="ABW18509.1"/>
    </source>
</evidence>
<gene>
    <name evidence="1" type="ordered locus">Clos_0962</name>
</gene>